<gene>
    <name evidence="2" type="ORF">QQ008_08315</name>
</gene>
<protein>
    <submittedName>
        <fullName evidence="2">Gliding motility-associated C-terminal domain-containing protein</fullName>
    </submittedName>
</protein>
<reference evidence="2" key="1">
    <citation type="submission" date="2023-06" db="EMBL/GenBank/DDBJ databases">
        <title>Genomic of Parafulvivirga corallium.</title>
        <authorList>
            <person name="Wang G."/>
        </authorList>
    </citation>
    <scope>NUCLEOTIDE SEQUENCE</scope>
    <source>
        <strain evidence="2">BMA10</strain>
    </source>
</reference>
<dbReference type="Pfam" id="PF13585">
    <property type="entry name" value="CHU_C"/>
    <property type="match status" value="1"/>
</dbReference>
<dbReference type="RefSeq" id="WP_346751388.1">
    <property type="nucleotide sequence ID" value="NZ_JAUJEA010000002.1"/>
</dbReference>
<dbReference type="SUPFAM" id="SSF49299">
    <property type="entry name" value="PKD domain"/>
    <property type="match status" value="1"/>
</dbReference>
<dbReference type="Proteomes" id="UP001172082">
    <property type="component" value="Unassembled WGS sequence"/>
</dbReference>
<feature type="domain" description="PKD" evidence="1">
    <location>
        <begin position="144"/>
        <end position="178"/>
    </location>
</feature>
<dbReference type="InterPro" id="IPR026341">
    <property type="entry name" value="T9SS_type_B"/>
</dbReference>
<keyword evidence="3" id="KW-1185">Reference proteome</keyword>
<evidence type="ECO:0000313" key="2">
    <source>
        <dbReference type="EMBL" id="MDN5201362.1"/>
    </source>
</evidence>
<dbReference type="InterPro" id="IPR013783">
    <property type="entry name" value="Ig-like_fold"/>
</dbReference>
<comment type="caution">
    <text evidence="2">The sequence shown here is derived from an EMBL/GenBank/DDBJ whole genome shotgun (WGS) entry which is preliminary data.</text>
</comment>
<name>A0ABT8KMV0_9BACT</name>
<proteinExistence type="predicted"/>
<accession>A0ABT8KMV0</accession>
<dbReference type="PROSITE" id="PS50093">
    <property type="entry name" value="PKD"/>
    <property type="match status" value="1"/>
</dbReference>
<dbReference type="InterPro" id="IPR035986">
    <property type="entry name" value="PKD_dom_sf"/>
</dbReference>
<dbReference type="NCBIfam" id="TIGR04131">
    <property type="entry name" value="Bac_Flav_CTERM"/>
    <property type="match status" value="1"/>
</dbReference>
<evidence type="ECO:0000313" key="3">
    <source>
        <dbReference type="Proteomes" id="UP001172082"/>
    </source>
</evidence>
<dbReference type="Gene3D" id="2.60.40.10">
    <property type="entry name" value="Immunoglobulins"/>
    <property type="match status" value="2"/>
</dbReference>
<organism evidence="2 3">
    <name type="scientific">Splendidivirga corallicola</name>
    <dbReference type="NCBI Taxonomy" id="3051826"/>
    <lineage>
        <taxon>Bacteria</taxon>
        <taxon>Pseudomonadati</taxon>
        <taxon>Bacteroidota</taxon>
        <taxon>Cytophagia</taxon>
        <taxon>Cytophagales</taxon>
        <taxon>Splendidivirgaceae</taxon>
        <taxon>Splendidivirga</taxon>
    </lineage>
</organism>
<evidence type="ECO:0000259" key="1">
    <source>
        <dbReference type="PROSITE" id="PS50093"/>
    </source>
</evidence>
<dbReference type="EMBL" id="JAUJEA010000002">
    <property type="protein sequence ID" value="MDN5201362.1"/>
    <property type="molecule type" value="Genomic_DNA"/>
</dbReference>
<sequence>MITIRQQIKNLGSGRLIRFLGLLFLVNLTTFHLSAQNTSAGGRFEVDYIAGCAPLTIQVTPIDGLGSIVRQYDYDRNGSFVNDENFTFTQAGTYTILQVIQNVVPRTDSITVTVYDPVPPTFSVFNCESNSIQVDIDDTTYDQYEIDFGDGSPLVTINQGQIVPTHNYALQGSYPISVRGIYNSAFDNCGTNTTTTNTINILQAARLSLLEVTHISADTGKIQLNYTTNPDVVYQLEQSLNGISNFQFVKFINDPATCIIDNLNTRDNFYCYRINAFDACNGTILSSDTLCSINLEAIANDSFNELNWLTSSINFSNIDIEKDGASLTSIGSPSISNYQDNDVICNIDYCYQLRLNYTHGGVSISATQCVTAFSTITPESISELTASVSGKEITIDWDAPVNFTVDTYFVERSINGGVYERVGSTTSNSFVDSGLRTSNDTHCYFIQYTDQCGNASEPGRISCAILLSLDKNPNIVGQNFLSWTNYEGWTSGVNSYFLEKLDENGNLISSQNVGGSLSYSDNINSTEQIFQYRIRAISNDATPKESFSNTILVISEAAVAVPGAFTPNGDGLNDILEAKGKFINEFSMHIFTRWGELLFQSDNKDVGWDGTFNGKLMPEGTYIYKINVIDFLGNSSSKSGSFVLLRK</sequence>
<dbReference type="InterPro" id="IPR000601">
    <property type="entry name" value="PKD_dom"/>
</dbReference>